<protein>
    <submittedName>
        <fullName evidence="1">RNA-dependent RNA polymerase</fullName>
    </submittedName>
</protein>
<keyword evidence="1" id="KW-0548">Nucleotidyltransferase</keyword>
<evidence type="ECO:0000313" key="1">
    <source>
        <dbReference type="EMBL" id="UYL95536.1"/>
    </source>
</evidence>
<dbReference type="EMBL" id="ON746513">
    <property type="protein sequence ID" value="UYL95536.1"/>
    <property type="molecule type" value="Genomic_RNA"/>
</dbReference>
<keyword evidence="1" id="KW-0808">Transferase</keyword>
<keyword evidence="1" id="KW-0696">RNA-directed RNA polymerase</keyword>
<dbReference type="GO" id="GO:0003968">
    <property type="term" value="F:RNA-directed RNA polymerase activity"/>
    <property type="evidence" value="ECO:0007669"/>
    <property type="project" value="UniProtKB-KW"/>
</dbReference>
<organism evidence="1">
    <name type="scientific">Kashgar Reovi tick virus 1</name>
    <dbReference type="NCBI Taxonomy" id="2972315"/>
    <lineage>
        <taxon>Viruses</taxon>
        <taxon>Riboviria</taxon>
        <taxon>Orthornavirae</taxon>
        <taxon>Duplornaviricota</taxon>
        <taxon>Resentoviricetes</taxon>
        <taxon>Reovirales</taxon>
    </lineage>
</organism>
<proteinExistence type="predicted"/>
<accession>A0A9E7V268</accession>
<name>A0A9E7V268_9REOV</name>
<dbReference type="Gene3D" id="3.90.1850.10">
    <property type="entry name" value="RNA-directed RNA polymerase lambda-3"/>
    <property type="match status" value="1"/>
</dbReference>
<reference evidence="1" key="1">
    <citation type="submission" date="2022-05" db="EMBL/GenBank/DDBJ databases">
        <authorList>
            <person name="Cao W."/>
            <person name="Jia N."/>
            <person name="Lam T.T.-Y."/>
            <person name="Ni X."/>
            <person name="Liu J."/>
        </authorList>
    </citation>
    <scope>NUCLEOTIDE SEQUENCE</scope>
    <source>
        <strain evidence="1">TIGMIC 1</strain>
    </source>
</reference>
<sequence>MSLVQDFPFFYKITGVVPHRECRYLGANVPLLWWECLELMTQVSTGTITCRLENVLCSFWVKRAEENLFGRTFDNRDVFKNVREAILDKADLNCYRLFNLVPVSTTGKWWQEEEPDSSILNDIHIEDPSVGRWLKRVLTGPALTDRQARWFAVMLQFFYGPMLFVTGATSLSLEQSAQVQPGQKPVMRTIREEVDLDGEPFPIRHSYDDPDIQGVFNRAMSRVHKVQLGAINLESGFLEEQTTNSSGITEERLEELKDELRKLVRLENVHMITKVRQARIVDALYNIEHRFQDFESFIEGLKEWGKAGTRLQVNRRPRIIQMVRTCQQLVGYLIRLVLKRLYLSSPFASTGKNVGDVRDMEKALVISASPGLKSSNDIKGMDMSTKKPQVDFNFELAHEALSTDNNPGLRCFFTKSAPKGTVPVIVSREGVRISTSYSVCQYIVCLGRRAFEARTRFSDGYFQEHVETSARGFRSGWFPTSDNHNELGIETLEYIRDNLDSLGLEEFGVRSGQVQLDGSVAGDDQVLGVRVLGVTDSSVAAKVGEVVIRKLVSLMNGFGYICDPAISRHSAEFLKQMGVGGAPELFPSRLLLYTAERGDTSNVHVLGQIGVMMAMLREKVSRCPNSSGWVDYMIGVNLCLGSFTIVKSAGGRVGRQRFVSRYGAKEEYGQKVNFPASTGEWCIGLEWSSEGMRGQKSSMMVIPLSLWCVNHVQGAPPPPFYRRDGSPVASGSQYTIPSLSIYWQLIQAIKLNIQTDDLLRVLSGVSREMEGVGDEELRRVLIGLGYEDRSLTVRAEMLRLMIAQVDRLPVRFEWSNDTEALQNLNVHCGVWLAEKLPLTFTDRPARNEPLFRQWQEIGNGLLDRAKYQKSHLSAMRLRTIFGIDVPDSLAYYNRAGTRIDQALSQVTVVAQERLEEDVKVVRLISTDVRWDRIRRLLVLASFDVIESQSYYPMEHPIIVRDGWGHAVCPDSEVSWLVSALGVPDPREETYAQLSARFNDDLRLPGSVEAYVREAKKAIRAKGDAFQLFLDVVGLTPRDGDSLRRYIEHRGQLYDEVPFAHNPRQTFFYSLHPADIGRTALLYFDQKGRHGPNFIFCALALGSVVSMWPGLVRPRVRGSAGHEELLHPRYIIRLSPLLVAQLGRKAVLPL</sequence>
<dbReference type="Pfam" id="PF22212">
    <property type="entry name" value="CPV_RdRP_pol_dom"/>
    <property type="match status" value="1"/>
</dbReference>